<dbReference type="EMBL" id="AP012319">
    <property type="protein sequence ID" value="BAL87322.1"/>
    <property type="molecule type" value="Genomic_DNA"/>
</dbReference>
<evidence type="ECO:0000313" key="1">
    <source>
        <dbReference type="EMBL" id="BAL87322.1"/>
    </source>
</evidence>
<dbReference type="AlphaFoldDB" id="I0H2T5"/>
<evidence type="ECO:0008006" key="3">
    <source>
        <dbReference type="Google" id="ProtNLM"/>
    </source>
</evidence>
<protein>
    <recommendedName>
        <fullName evidence="3">DUF1273 family protein</fullName>
    </recommendedName>
</protein>
<dbReference type="SUPFAM" id="SSF102405">
    <property type="entry name" value="MCP/YpsA-like"/>
    <property type="match status" value="1"/>
</dbReference>
<accession>I0H2T5</accession>
<name>I0H2T5_ACTM4</name>
<dbReference type="KEGG" id="ams:AMIS_21020"/>
<evidence type="ECO:0000313" key="2">
    <source>
        <dbReference type="Proteomes" id="UP000007882"/>
    </source>
</evidence>
<organism evidence="1 2">
    <name type="scientific">Actinoplanes missouriensis (strain ATCC 14538 / DSM 43046 / CBS 188.64 / JCM 3121 / NBRC 102363 / NCIMB 12654 / NRRL B-3342 / UNCC 431)</name>
    <dbReference type="NCBI Taxonomy" id="512565"/>
    <lineage>
        <taxon>Bacteria</taxon>
        <taxon>Bacillati</taxon>
        <taxon>Actinomycetota</taxon>
        <taxon>Actinomycetes</taxon>
        <taxon>Micromonosporales</taxon>
        <taxon>Micromonosporaceae</taxon>
        <taxon>Actinoplanes</taxon>
    </lineage>
</organism>
<dbReference type="Proteomes" id="UP000007882">
    <property type="component" value="Chromosome"/>
</dbReference>
<keyword evidence="2" id="KW-1185">Reference proteome</keyword>
<dbReference type="PATRIC" id="fig|512565.3.peg.2103"/>
<dbReference type="STRING" id="512565.AMIS_21020"/>
<sequence>MSDFVLAGTGSRSLRTAPRGLQVEAMHLCTERVAQRVLEHGSRLVVMSGMAEGFDELLARVALRQGVRLWCVIPSKSYLRHYWGRNSLLERDRLAEAGEIVGQAWKVTYVAEQILGTTALKVDGLHINFHRNLFMTDAADDFVVWDPTSAGTAHCVKAIRQAGKWRDDMVIGPESLSRADMLPIGIVSGTPAPPEAMDRSR</sequence>
<gene>
    <name evidence="1" type="ordered locus">AMIS_21020</name>
</gene>
<dbReference type="RefSeq" id="WP_014442217.1">
    <property type="nucleotide sequence ID" value="NC_017093.1"/>
</dbReference>
<proteinExistence type="predicted"/>
<dbReference type="HOGENOM" id="CLU_1358054_0_0_11"/>
<dbReference type="Gene3D" id="3.40.50.450">
    <property type="match status" value="1"/>
</dbReference>
<reference evidence="1 2" key="1">
    <citation type="submission" date="2012-02" db="EMBL/GenBank/DDBJ databases">
        <title>Complete genome sequence of Actinoplanes missouriensis 431 (= NBRC 102363).</title>
        <authorList>
            <person name="Ohnishi Y."/>
            <person name="Ishikawa J."/>
            <person name="Sekine M."/>
            <person name="Hosoyama A."/>
            <person name="Harada T."/>
            <person name="Narita H."/>
            <person name="Hata T."/>
            <person name="Konno Y."/>
            <person name="Tutikane K."/>
            <person name="Fujita N."/>
            <person name="Horinouchi S."/>
            <person name="Hayakawa M."/>
        </authorList>
    </citation>
    <scope>NUCLEOTIDE SEQUENCE [LARGE SCALE GENOMIC DNA]</scope>
    <source>
        <strain evidence="2">ATCC 14538 / DSM 43046 / CBS 188.64 / JCM 3121 / NBRC 102363 / NCIMB 12654 / NRRL B-3342 / UNCC 431</strain>
    </source>
</reference>
<dbReference type="OrthoDB" id="3873597at2"/>